<dbReference type="RefSeq" id="WP_070746996.1">
    <property type="nucleotide sequence ID" value="NZ_MDZA01000439.1"/>
</dbReference>
<dbReference type="Proteomes" id="UP000177506">
    <property type="component" value="Unassembled WGS sequence"/>
</dbReference>
<keyword evidence="2" id="KW-1185">Reference proteome</keyword>
<dbReference type="SUPFAM" id="SSF52833">
    <property type="entry name" value="Thioredoxin-like"/>
    <property type="match status" value="1"/>
</dbReference>
<evidence type="ECO:0000313" key="2">
    <source>
        <dbReference type="Proteomes" id="UP000177506"/>
    </source>
</evidence>
<dbReference type="InterPro" id="IPR036249">
    <property type="entry name" value="Thioredoxin-like_sf"/>
</dbReference>
<dbReference type="EMBL" id="MDZA01000439">
    <property type="protein sequence ID" value="OGX81916.1"/>
    <property type="molecule type" value="Genomic_DNA"/>
</dbReference>
<dbReference type="AlphaFoldDB" id="A0A1G1STG4"/>
<name>A0A1G1STG4_9BACT</name>
<evidence type="ECO:0008006" key="3">
    <source>
        <dbReference type="Google" id="ProtNLM"/>
    </source>
</evidence>
<gene>
    <name evidence="1" type="ORF">BEN49_14695</name>
</gene>
<accession>A0A1G1STG4</accession>
<dbReference type="OrthoDB" id="964174at2"/>
<organism evidence="1 2">
    <name type="scientific">Hymenobacter coccineus</name>
    <dbReference type="NCBI Taxonomy" id="1908235"/>
    <lineage>
        <taxon>Bacteria</taxon>
        <taxon>Pseudomonadati</taxon>
        <taxon>Bacteroidota</taxon>
        <taxon>Cytophagia</taxon>
        <taxon>Cytophagales</taxon>
        <taxon>Hymenobacteraceae</taxon>
        <taxon>Hymenobacter</taxon>
    </lineage>
</organism>
<comment type="caution">
    <text evidence="1">The sequence shown here is derived from an EMBL/GenBank/DDBJ whole genome shotgun (WGS) entry which is preliminary data.</text>
</comment>
<reference evidence="1 2" key="1">
    <citation type="submission" date="2016-08" db="EMBL/GenBank/DDBJ databases">
        <title>Hymenobacter coccineus sp. nov., Hymenobacter lapidarius sp. nov. and Hymenobacter glacialis sp. nov., isolated from Antarctic soil.</title>
        <authorList>
            <person name="Sedlacek I."/>
            <person name="Kralova S."/>
            <person name="Kyrova K."/>
            <person name="Maslanova I."/>
            <person name="Stankova E."/>
            <person name="Vrbovska V."/>
            <person name="Nemec M."/>
            <person name="Bartak M."/>
            <person name="Svec P."/>
            <person name="Busse H.-J."/>
            <person name="Pantucek R."/>
        </authorList>
    </citation>
    <scope>NUCLEOTIDE SEQUENCE [LARGE SCALE GENOMIC DNA]</scope>
    <source>
        <strain evidence="1 2">CCM 8649</strain>
    </source>
</reference>
<protein>
    <recommendedName>
        <fullName evidence="3">Thioredoxin</fullName>
    </recommendedName>
</protein>
<evidence type="ECO:0000313" key="1">
    <source>
        <dbReference type="EMBL" id="OGX81916.1"/>
    </source>
</evidence>
<proteinExistence type="predicted"/>
<sequence length="102" mass="10732">MSIALPPPDLLAPAVLLVLVPAGRAGQLPTLAQLDALQCRLGPAVRVLRLDDDAHASVVRSFAVAQLPACVLVREGIELWRQPGWPENDALVANLLAAASAR</sequence>